<comment type="caution">
    <text evidence="2">The sequence shown here is derived from an EMBL/GenBank/DDBJ whole genome shotgun (WGS) entry which is preliminary data.</text>
</comment>
<dbReference type="Proteomes" id="UP001558652">
    <property type="component" value="Unassembled WGS sequence"/>
</dbReference>
<organism evidence="2 3">
    <name type="scientific">Ranatra chinensis</name>
    <dbReference type="NCBI Taxonomy" id="642074"/>
    <lineage>
        <taxon>Eukaryota</taxon>
        <taxon>Metazoa</taxon>
        <taxon>Ecdysozoa</taxon>
        <taxon>Arthropoda</taxon>
        <taxon>Hexapoda</taxon>
        <taxon>Insecta</taxon>
        <taxon>Pterygota</taxon>
        <taxon>Neoptera</taxon>
        <taxon>Paraneoptera</taxon>
        <taxon>Hemiptera</taxon>
        <taxon>Heteroptera</taxon>
        <taxon>Panheteroptera</taxon>
        <taxon>Nepomorpha</taxon>
        <taxon>Nepidae</taxon>
        <taxon>Ranatrinae</taxon>
        <taxon>Ranatra</taxon>
    </lineage>
</organism>
<name>A0ABD0YV09_9HEMI</name>
<keyword evidence="1" id="KW-0472">Membrane</keyword>
<accession>A0ABD0YV09</accession>
<keyword evidence="3" id="KW-1185">Reference proteome</keyword>
<feature type="transmembrane region" description="Helical" evidence="1">
    <location>
        <begin position="27"/>
        <end position="47"/>
    </location>
</feature>
<proteinExistence type="predicted"/>
<evidence type="ECO:0000313" key="3">
    <source>
        <dbReference type="Proteomes" id="UP001558652"/>
    </source>
</evidence>
<evidence type="ECO:0000256" key="1">
    <source>
        <dbReference type="SAM" id="Phobius"/>
    </source>
</evidence>
<feature type="transmembrane region" description="Helical" evidence="1">
    <location>
        <begin position="107"/>
        <end position="128"/>
    </location>
</feature>
<evidence type="ECO:0000313" key="2">
    <source>
        <dbReference type="EMBL" id="KAL1139596.1"/>
    </source>
</evidence>
<keyword evidence="1" id="KW-1133">Transmembrane helix</keyword>
<protein>
    <submittedName>
        <fullName evidence="2">Uncharacterized protein</fullName>
    </submittedName>
</protein>
<dbReference type="EMBL" id="JBFDAA010000002">
    <property type="protein sequence ID" value="KAL1139596.1"/>
    <property type="molecule type" value="Genomic_DNA"/>
</dbReference>
<sequence>MRAGVNKFKMITLGDELSVLKCGSSQFSYLPSVVYVIGMVMILNLTAGSHSSRNSLGFFGQPGKLNGHPVDMNLFQDLKVGRWITTLDNEGFGRYLKPLLNYLLDSGTIKVVILTIISFVPIIVSLVLKDDHSRFRLLW</sequence>
<dbReference type="AlphaFoldDB" id="A0ABD0YV09"/>
<gene>
    <name evidence="2" type="ORF">AAG570_006578</name>
</gene>
<keyword evidence="1" id="KW-0812">Transmembrane</keyword>
<reference evidence="2 3" key="1">
    <citation type="submission" date="2024-07" db="EMBL/GenBank/DDBJ databases">
        <title>Chromosome-level genome assembly of the water stick insect Ranatra chinensis (Heteroptera: Nepidae).</title>
        <authorList>
            <person name="Liu X."/>
        </authorList>
    </citation>
    <scope>NUCLEOTIDE SEQUENCE [LARGE SCALE GENOMIC DNA]</scope>
    <source>
        <strain evidence="2">Cailab_2021Rc</strain>
        <tissue evidence="2">Muscle</tissue>
    </source>
</reference>